<sequence length="153" mass="16890">MMSIIQIFTAFLAALGFAMLYNVRGIKLLYAAIGGLLSWSVNLLAGYWLHHEAFQFFIAAFSVTIYAEICARINKTPTTTFLPASIIPLVPGGALYYSMQYAVNSMLDEFLSRSLYTASLAIAIAAGILLASSIWKVWLTALNFLESGLKRYK</sequence>
<organism evidence="10 11">
    <name type="scientific">Dehalobacterium formicoaceticum</name>
    <dbReference type="NCBI Taxonomy" id="51515"/>
    <lineage>
        <taxon>Bacteria</taxon>
        <taxon>Bacillati</taxon>
        <taxon>Bacillota</taxon>
        <taxon>Clostridia</taxon>
        <taxon>Eubacteriales</taxon>
        <taxon>Peptococcaceae</taxon>
        <taxon>Dehalobacterium</taxon>
    </lineage>
</organism>
<evidence type="ECO:0000259" key="9">
    <source>
        <dbReference type="Pfam" id="PF12821"/>
    </source>
</evidence>
<feature type="transmembrane region" description="Helical" evidence="8">
    <location>
        <begin position="115"/>
        <end position="135"/>
    </location>
</feature>
<evidence type="ECO:0000256" key="8">
    <source>
        <dbReference type="SAM" id="Phobius"/>
    </source>
</evidence>
<dbReference type="Proteomes" id="UP001524944">
    <property type="component" value="Unassembled WGS sequence"/>
</dbReference>
<comment type="similarity">
    <text evidence="7">Belongs to the ThrE exporter (TC 2.A.79) family.</text>
</comment>
<comment type="subcellular location">
    <subcellularLocation>
        <location evidence="1">Cell membrane</location>
        <topology evidence="1">Multi-pass membrane protein</topology>
    </subcellularLocation>
</comment>
<keyword evidence="5 8" id="KW-1133">Transmembrane helix</keyword>
<protein>
    <submittedName>
        <fullName evidence="10">Threonine/serine exporter family protein</fullName>
    </submittedName>
</protein>
<evidence type="ECO:0000256" key="7">
    <source>
        <dbReference type="ARBA" id="ARBA00034125"/>
    </source>
</evidence>
<name>A0ABT1Y056_9FIRM</name>
<evidence type="ECO:0000256" key="5">
    <source>
        <dbReference type="ARBA" id="ARBA00022989"/>
    </source>
</evidence>
<dbReference type="EMBL" id="JANPWE010000001">
    <property type="protein sequence ID" value="MCR6544247.1"/>
    <property type="molecule type" value="Genomic_DNA"/>
</dbReference>
<gene>
    <name evidence="10" type="ORF">NVS47_01750</name>
</gene>
<keyword evidence="4 8" id="KW-0812">Transmembrane</keyword>
<evidence type="ECO:0000256" key="2">
    <source>
        <dbReference type="ARBA" id="ARBA00022475"/>
    </source>
</evidence>
<dbReference type="Pfam" id="PF12821">
    <property type="entry name" value="ThrE_2"/>
    <property type="match status" value="1"/>
</dbReference>
<keyword evidence="11" id="KW-1185">Reference proteome</keyword>
<dbReference type="InterPro" id="IPR050539">
    <property type="entry name" value="ThrE_Dicarb/AminoAcid_Exp"/>
</dbReference>
<feature type="transmembrane region" description="Helical" evidence="8">
    <location>
        <begin position="28"/>
        <end position="49"/>
    </location>
</feature>
<feature type="domain" description="Threonine/Serine exporter ThrE" evidence="9">
    <location>
        <begin position="6"/>
        <end position="134"/>
    </location>
</feature>
<evidence type="ECO:0000313" key="10">
    <source>
        <dbReference type="EMBL" id="MCR6544247.1"/>
    </source>
</evidence>
<comment type="caution">
    <text evidence="10">The sequence shown here is derived from an EMBL/GenBank/DDBJ whole genome shotgun (WGS) entry which is preliminary data.</text>
</comment>
<evidence type="ECO:0000313" key="11">
    <source>
        <dbReference type="Proteomes" id="UP001524944"/>
    </source>
</evidence>
<feature type="transmembrane region" description="Helical" evidence="8">
    <location>
        <begin position="56"/>
        <end position="74"/>
    </location>
</feature>
<evidence type="ECO:0000256" key="6">
    <source>
        <dbReference type="ARBA" id="ARBA00023136"/>
    </source>
</evidence>
<dbReference type="PANTHER" id="PTHR34390:SF1">
    <property type="entry name" value="SUCCINATE TRANSPORTER SUBUNIT YJJB-RELATED"/>
    <property type="match status" value="1"/>
</dbReference>
<reference evidence="10 11" key="1">
    <citation type="submission" date="2022-08" db="EMBL/GenBank/DDBJ databases">
        <title>Proteogenomics of the novel Dehalobacterium formicoaceticum strain EZ94 highlights a key role of methyltransferases during anaerobic dichloromethane degradation.</title>
        <authorList>
            <person name="Wasmund K."/>
        </authorList>
    </citation>
    <scope>NUCLEOTIDE SEQUENCE [LARGE SCALE GENOMIC DNA]</scope>
    <source>
        <strain evidence="10 11">EZ94</strain>
    </source>
</reference>
<dbReference type="PANTHER" id="PTHR34390">
    <property type="entry name" value="UPF0442 PROTEIN YJJB-RELATED"/>
    <property type="match status" value="1"/>
</dbReference>
<proteinExistence type="inferred from homology"/>
<keyword evidence="3" id="KW-0997">Cell inner membrane</keyword>
<dbReference type="InterPro" id="IPR024528">
    <property type="entry name" value="ThrE_2"/>
</dbReference>
<dbReference type="RefSeq" id="WP_089609739.1">
    <property type="nucleotide sequence ID" value="NZ_CP022121.1"/>
</dbReference>
<keyword evidence="6 8" id="KW-0472">Membrane</keyword>
<evidence type="ECO:0000256" key="4">
    <source>
        <dbReference type="ARBA" id="ARBA00022692"/>
    </source>
</evidence>
<accession>A0ABT1Y056</accession>
<evidence type="ECO:0000256" key="3">
    <source>
        <dbReference type="ARBA" id="ARBA00022519"/>
    </source>
</evidence>
<evidence type="ECO:0000256" key="1">
    <source>
        <dbReference type="ARBA" id="ARBA00004651"/>
    </source>
</evidence>
<keyword evidence="2" id="KW-1003">Cell membrane</keyword>
<feature type="transmembrane region" description="Helical" evidence="8">
    <location>
        <begin position="80"/>
        <end position="103"/>
    </location>
</feature>